<dbReference type="RefSeq" id="WP_097545204.1">
    <property type="nucleotide sequence ID" value="NZ_NWSK01000011.1"/>
</dbReference>
<evidence type="ECO:0000313" key="1">
    <source>
        <dbReference type="EMBL" id="PDS47746.1"/>
    </source>
</evidence>
<organism evidence="1 2">
    <name type="scientific">Rhizobium anhuiense</name>
    <dbReference type="NCBI Taxonomy" id="1184720"/>
    <lineage>
        <taxon>Bacteria</taxon>
        <taxon>Pseudomonadati</taxon>
        <taxon>Pseudomonadota</taxon>
        <taxon>Alphaproteobacteria</taxon>
        <taxon>Hyphomicrobiales</taxon>
        <taxon>Rhizobiaceae</taxon>
        <taxon>Rhizobium/Agrobacterium group</taxon>
        <taxon>Rhizobium</taxon>
    </lineage>
</organism>
<gene>
    <name evidence="1" type="ORF">CO662_32925</name>
</gene>
<dbReference type="EMBL" id="NWSL01000037">
    <property type="protein sequence ID" value="PDS47746.1"/>
    <property type="molecule type" value="Genomic_DNA"/>
</dbReference>
<reference evidence="1 2" key="1">
    <citation type="submission" date="2017-09" db="EMBL/GenBank/DDBJ databases">
        <title>Comparative genomics of rhizobia isolated from Phaseolus vulgaris in China.</title>
        <authorList>
            <person name="Tong W."/>
        </authorList>
    </citation>
    <scope>NUCLEOTIDE SEQUENCE [LARGE SCALE GENOMIC DNA]</scope>
    <source>
        <strain evidence="1 2">Y27</strain>
    </source>
</reference>
<comment type="caution">
    <text evidence="1">The sequence shown here is derived from an EMBL/GenBank/DDBJ whole genome shotgun (WGS) entry which is preliminary data.</text>
</comment>
<dbReference type="Proteomes" id="UP000219972">
    <property type="component" value="Unassembled WGS sequence"/>
</dbReference>
<name>A0ABX4IZR8_9HYPH</name>
<keyword evidence="2" id="KW-1185">Reference proteome</keyword>
<proteinExistence type="predicted"/>
<protein>
    <submittedName>
        <fullName evidence="1">Uncharacterized protein</fullName>
    </submittedName>
</protein>
<evidence type="ECO:0000313" key="2">
    <source>
        <dbReference type="Proteomes" id="UP000219972"/>
    </source>
</evidence>
<accession>A0ABX4IZR8</accession>
<sequence length="174" mass="18934">MKVQCPPPLSDKTINANEILYVRNVLKPIEVENSSPANGMILTLADKTFSLQTPVEVKALADVERPANKALSLLSSKNHWPIYFDGERATGPLQVTENEVNISGYNSAFLIGKKKIPVINTAQEVFDVIQAAGGQTRPVLPPAKSISRAGHEIDEGEWDETIELFPSADGTPKI</sequence>